<reference evidence="1" key="1">
    <citation type="submission" date="2022-09" db="EMBL/GenBank/DDBJ databases">
        <title>Aureispira anguillicida sp. nov., isolated from Leptocephalus of Japanese eel Anguilla japonica.</title>
        <authorList>
            <person name="Yuasa K."/>
            <person name="Mekata T."/>
            <person name="Ikunari K."/>
        </authorList>
    </citation>
    <scope>NUCLEOTIDE SEQUENCE</scope>
    <source>
        <strain evidence="1">EL160426</strain>
    </source>
</reference>
<dbReference type="EMBL" id="AP026867">
    <property type="protein sequence ID" value="BDS13746.1"/>
    <property type="molecule type" value="Genomic_DNA"/>
</dbReference>
<keyword evidence="2" id="KW-1185">Reference proteome</keyword>
<dbReference type="RefSeq" id="WP_264788999.1">
    <property type="nucleotide sequence ID" value="NZ_AP026867.1"/>
</dbReference>
<dbReference type="KEGG" id="aup:AsAng_0044870"/>
<dbReference type="Proteomes" id="UP001060919">
    <property type="component" value="Chromosome"/>
</dbReference>
<proteinExistence type="predicted"/>
<accession>A0A916DUW7</accession>
<evidence type="ECO:0000313" key="2">
    <source>
        <dbReference type="Proteomes" id="UP001060919"/>
    </source>
</evidence>
<sequence>MNQLFEISDDASFLGLINTDLYASFIGENWEFDQLKQRILTESKKGHLLFWGTEVPNFWTIRICNHPISNQESKSFQAQIKVSNSRLYLINYESITLAAQFEDEQLPESHLEDLYVSLENGIYNVTVRQLFDIEQDLIEEEMLGFEIILQKTTSTTPSNTFKQLIWSDY</sequence>
<name>A0A916DUW7_9BACT</name>
<dbReference type="AlphaFoldDB" id="A0A916DUW7"/>
<organism evidence="1 2">
    <name type="scientific">Aureispira anguillae</name>
    <dbReference type="NCBI Taxonomy" id="2864201"/>
    <lineage>
        <taxon>Bacteria</taxon>
        <taxon>Pseudomonadati</taxon>
        <taxon>Bacteroidota</taxon>
        <taxon>Saprospiria</taxon>
        <taxon>Saprospirales</taxon>
        <taxon>Saprospiraceae</taxon>
        <taxon>Aureispira</taxon>
    </lineage>
</organism>
<gene>
    <name evidence="1" type="ORF">AsAng_0044870</name>
</gene>
<evidence type="ECO:0000313" key="1">
    <source>
        <dbReference type="EMBL" id="BDS13746.1"/>
    </source>
</evidence>
<protein>
    <submittedName>
        <fullName evidence="1">Uncharacterized protein</fullName>
    </submittedName>
</protein>